<evidence type="ECO:0000256" key="3">
    <source>
        <dbReference type="ARBA" id="ARBA00022691"/>
    </source>
</evidence>
<dbReference type="InterPro" id="IPR001678">
    <property type="entry name" value="MeTrfase_RsmB-F_NOP2_dom"/>
</dbReference>
<dbReference type="InterPro" id="IPR029063">
    <property type="entry name" value="SAM-dependent_MTases_sf"/>
</dbReference>
<keyword evidence="2 5" id="KW-0808">Transferase</keyword>
<keyword evidence="3 5" id="KW-0949">S-adenosyl-L-methionine</keyword>
<dbReference type="InterPro" id="IPR049561">
    <property type="entry name" value="NSUN5_7_fdxn-like"/>
</dbReference>
<evidence type="ECO:0000313" key="7">
    <source>
        <dbReference type="EMBL" id="JAI14589.1"/>
    </source>
</evidence>
<dbReference type="PROSITE" id="PS51686">
    <property type="entry name" value="SAM_MT_RSMB_NOP"/>
    <property type="match status" value="1"/>
</dbReference>
<feature type="binding site" evidence="5">
    <location>
        <position position="257"/>
    </location>
    <ligand>
        <name>S-adenosyl-L-methionine</name>
        <dbReference type="ChEBI" id="CHEBI:59789"/>
    </ligand>
</feature>
<dbReference type="Pfam" id="PF01189">
    <property type="entry name" value="Methyltr_RsmB-F"/>
    <property type="match status" value="1"/>
</dbReference>
<evidence type="ECO:0000259" key="6">
    <source>
        <dbReference type="PROSITE" id="PS51686"/>
    </source>
</evidence>
<dbReference type="SUPFAM" id="SSF53335">
    <property type="entry name" value="S-adenosyl-L-methionine-dependent methyltransferases"/>
    <property type="match status" value="1"/>
</dbReference>
<keyword evidence="4 5" id="KW-0694">RNA-binding</keyword>
<evidence type="ECO:0000256" key="5">
    <source>
        <dbReference type="PROSITE-ProRule" id="PRU01023"/>
    </source>
</evidence>
<organism evidence="7">
    <name type="scientific">Tabanus bromius</name>
    <name type="common">Band-eyed brown horse fly</name>
    <dbReference type="NCBI Taxonomy" id="304241"/>
    <lineage>
        <taxon>Eukaryota</taxon>
        <taxon>Metazoa</taxon>
        <taxon>Ecdysozoa</taxon>
        <taxon>Arthropoda</taxon>
        <taxon>Hexapoda</taxon>
        <taxon>Insecta</taxon>
        <taxon>Pterygota</taxon>
        <taxon>Neoptera</taxon>
        <taxon>Endopterygota</taxon>
        <taxon>Diptera</taxon>
        <taxon>Brachycera</taxon>
        <taxon>Tabanomorpha</taxon>
        <taxon>Tabanoidea</taxon>
        <taxon>Tabanidae</taxon>
        <taxon>Tabanus</taxon>
    </lineage>
</organism>
<name>A0A0K8TK73_TABBR</name>
<sequence length="329" mass="38028">AVLSKYCDNKDYVESLIRESKILVRNPRLEVFLCRILVTEMLFGAKKLIGKSKPVSCVLSYKEAFLKLMDSERVFQFEKALPRYVRLNTNILNMVDVTHTLERNGWKCKKKTFADYGEYLDDLNYLKDDEYMFDMHVGNLLAFSPKTRNYWAQNDLVKRKWFLLQDKATCFVAQLLAPPPNSIVLDTCAAPGMKTVHLANLMLNRGRIYAVEKSKKRFALLKEMLVRTQTTIVQAINADILRIESKDVPNVQYVLVDPSCSGSGLYTRVSLLAGEHENETRRLQRLSLFQVKILTHIMISFPNVKKIVYSTCSVRQEENEQVIIRALRE</sequence>
<dbReference type="Pfam" id="PF21148">
    <property type="entry name" value="NSUN5_fdxn-like"/>
    <property type="match status" value="1"/>
</dbReference>
<dbReference type="InterPro" id="IPR023267">
    <property type="entry name" value="RCMT"/>
</dbReference>
<feature type="active site" description="Nucleophile" evidence="5">
    <location>
        <position position="312"/>
    </location>
</feature>
<dbReference type="GO" id="GO:0070475">
    <property type="term" value="P:rRNA base methylation"/>
    <property type="evidence" value="ECO:0007669"/>
    <property type="project" value="TreeGrafter"/>
</dbReference>
<keyword evidence="1 5" id="KW-0489">Methyltransferase</keyword>
<dbReference type="PRINTS" id="PR02008">
    <property type="entry name" value="RCMTFAMILY"/>
</dbReference>
<evidence type="ECO:0000256" key="1">
    <source>
        <dbReference type="ARBA" id="ARBA00022603"/>
    </source>
</evidence>
<dbReference type="PANTHER" id="PTHR22807">
    <property type="entry name" value="NOP2 YEAST -RELATED NOL1/NOP2/FMU SUN DOMAIN-CONTAINING"/>
    <property type="match status" value="1"/>
</dbReference>
<dbReference type="InterPro" id="IPR049560">
    <property type="entry name" value="MeTrfase_RsmB-F_NOP2_cat"/>
</dbReference>
<evidence type="ECO:0000256" key="2">
    <source>
        <dbReference type="ARBA" id="ARBA00022679"/>
    </source>
</evidence>
<feature type="non-terminal residue" evidence="7">
    <location>
        <position position="1"/>
    </location>
</feature>
<comment type="caution">
    <text evidence="5">Lacks conserved residue(s) required for the propagation of feature annotation.</text>
</comment>
<protein>
    <submittedName>
        <fullName evidence="7">Putative proliferation-associated nucleolar protein nol1</fullName>
    </submittedName>
</protein>
<feature type="binding site" evidence="5">
    <location>
        <position position="212"/>
    </location>
    <ligand>
        <name>S-adenosyl-L-methionine</name>
        <dbReference type="ChEBI" id="CHEBI:59789"/>
    </ligand>
</feature>
<evidence type="ECO:0000256" key="4">
    <source>
        <dbReference type="ARBA" id="ARBA00022884"/>
    </source>
</evidence>
<dbReference type="PANTHER" id="PTHR22807:SF4">
    <property type="entry name" value="28S RRNA (CYTOSINE-C(5))-METHYLTRANSFERASE"/>
    <property type="match status" value="1"/>
</dbReference>
<dbReference type="Gene3D" id="3.40.50.150">
    <property type="entry name" value="Vaccinia Virus protein VP39"/>
    <property type="match status" value="1"/>
</dbReference>
<dbReference type="EMBL" id="GDAI01003014">
    <property type="protein sequence ID" value="JAI14589.1"/>
    <property type="molecule type" value="mRNA"/>
</dbReference>
<proteinExistence type="evidence at transcript level"/>
<accession>A0A0K8TK73</accession>
<feature type="non-terminal residue" evidence="7">
    <location>
        <position position="329"/>
    </location>
</feature>
<feature type="domain" description="SAM-dependent MTase RsmB/NOP-type" evidence="6">
    <location>
        <begin position="73"/>
        <end position="329"/>
    </location>
</feature>
<dbReference type="GO" id="GO:0008173">
    <property type="term" value="F:RNA methyltransferase activity"/>
    <property type="evidence" value="ECO:0007669"/>
    <property type="project" value="InterPro"/>
</dbReference>
<feature type="binding site" evidence="5">
    <location>
        <position position="239"/>
    </location>
    <ligand>
        <name>S-adenosyl-L-methionine</name>
        <dbReference type="ChEBI" id="CHEBI:59789"/>
    </ligand>
</feature>
<reference evidence="7" key="1">
    <citation type="journal article" date="2015" name="Insect Biochem. Mol. Biol.">
        <title>An insight into the sialome of the horse fly, Tabanus bromius.</title>
        <authorList>
            <person name="Ribeiro J.M."/>
            <person name="Kazimirova M."/>
            <person name="Takac P."/>
            <person name="Andersen J.F."/>
            <person name="Francischetti I.M."/>
        </authorList>
    </citation>
    <scope>NUCLEOTIDE SEQUENCE</scope>
</reference>
<dbReference type="Gene3D" id="3.30.70.1170">
    <property type="entry name" value="Sun protein, domain 3"/>
    <property type="match status" value="1"/>
</dbReference>
<dbReference type="GO" id="GO:0003723">
    <property type="term" value="F:RNA binding"/>
    <property type="evidence" value="ECO:0007669"/>
    <property type="project" value="UniProtKB-UniRule"/>
</dbReference>
<dbReference type="AlphaFoldDB" id="A0A0K8TK73"/>
<dbReference type="GO" id="GO:0005730">
    <property type="term" value="C:nucleolus"/>
    <property type="evidence" value="ECO:0007669"/>
    <property type="project" value="TreeGrafter"/>
</dbReference>
<comment type="similarity">
    <text evidence="5">Belongs to the class I-like SAM-binding methyltransferase superfamily. RsmB/NOP family.</text>
</comment>